<gene>
    <name evidence="5" type="ORF">DL346_13150</name>
</gene>
<evidence type="ECO:0000313" key="5">
    <source>
        <dbReference type="EMBL" id="RAP76338.1"/>
    </source>
</evidence>
<dbReference type="GO" id="GO:0046872">
    <property type="term" value="F:metal ion binding"/>
    <property type="evidence" value="ECO:0007669"/>
    <property type="project" value="UniProtKB-KW"/>
</dbReference>
<dbReference type="SUPFAM" id="SSF51556">
    <property type="entry name" value="Metallo-dependent hydrolases"/>
    <property type="match status" value="1"/>
</dbReference>
<dbReference type="Proteomes" id="UP000249260">
    <property type="component" value="Unassembled WGS sequence"/>
</dbReference>
<protein>
    <submittedName>
        <fullName evidence="5">TatD family deoxyribonuclease</fullName>
    </submittedName>
</protein>
<feature type="binding site" evidence="4">
    <location>
        <position position="18"/>
    </location>
    <ligand>
        <name>a divalent metal cation</name>
        <dbReference type="ChEBI" id="CHEBI:60240"/>
        <label>1</label>
    </ligand>
</feature>
<feature type="binding site" evidence="4">
    <location>
        <position position="174"/>
    </location>
    <ligand>
        <name>a divalent metal cation</name>
        <dbReference type="ChEBI" id="CHEBI:60240"/>
        <label>2</label>
    </ligand>
</feature>
<comment type="similarity">
    <text evidence="1">Belongs to the metallo-dependent hydrolases superfamily. TatD-type hydrolase family.</text>
</comment>
<comment type="caution">
    <text evidence="5">The sequence shown here is derived from an EMBL/GenBank/DDBJ whole genome shotgun (WGS) entry which is preliminary data.</text>
</comment>
<dbReference type="EMBL" id="QLUW01000002">
    <property type="protein sequence ID" value="RAP76338.1"/>
    <property type="molecule type" value="Genomic_DNA"/>
</dbReference>
<sequence>MATSGEALPRKWVDAHIHLDLYEEQERLPLLNRAFHQDRIAAVVAVSMHLGSSRVNRELARRFAGRILPAYGFHPEQELPAGEELDQLFGWIKERFHAGEPFAIGEVGLPYYSRKAAEEAGERFDEAPYLALLERFAVLAAELDRPIVLHAVYEDADKACGLLERHGVKHAHFHWFKGSPATVQRMIARGYSISITPDVCYEEEIQELVRAYPLELMMTETDGPWPFEGHFAGQVTQPGMVAEVAAAIAKLKGISLEAAETQLLANAIRIYRLDEIALMG</sequence>
<keyword evidence="3" id="KW-0378">Hydrolase</keyword>
<organism evidence="5 6">
    <name type="scientific">Paenibacillus montanisoli</name>
    <dbReference type="NCBI Taxonomy" id="2081970"/>
    <lineage>
        <taxon>Bacteria</taxon>
        <taxon>Bacillati</taxon>
        <taxon>Bacillota</taxon>
        <taxon>Bacilli</taxon>
        <taxon>Bacillales</taxon>
        <taxon>Paenibacillaceae</taxon>
        <taxon>Paenibacillus</taxon>
    </lineage>
</organism>
<feature type="binding site" evidence="4">
    <location>
        <position position="150"/>
    </location>
    <ligand>
        <name>a divalent metal cation</name>
        <dbReference type="ChEBI" id="CHEBI:60240"/>
        <label>2</label>
    </ligand>
</feature>
<name>A0A328U0M2_9BACL</name>
<dbReference type="Gene3D" id="3.20.20.140">
    <property type="entry name" value="Metal-dependent hydrolases"/>
    <property type="match status" value="1"/>
</dbReference>
<proteinExistence type="inferred from homology"/>
<evidence type="ECO:0000313" key="6">
    <source>
        <dbReference type="Proteomes" id="UP000249260"/>
    </source>
</evidence>
<feature type="binding site" evidence="4">
    <location>
        <position position="16"/>
    </location>
    <ligand>
        <name>a divalent metal cation</name>
        <dbReference type="ChEBI" id="CHEBI:60240"/>
        <label>1</label>
    </ligand>
</feature>
<accession>A0A328U0M2</accession>
<evidence type="ECO:0000256" key="1">
    <source>
        <dbReference type="ARBA" id="ARBA00009275"/>
    </source>
</evidence>
<keyword evidence="6" id="KW-1185">Reference proteome</keyword>
<dbReference type="GO" id="GO:0016788">
    <property type="term" value="F:hydrolase activity, acting on ester bonds"/>
    <property type="evidence" value="ECO:0007669"/>
    <property type="project" value="InterPro"/>
</dbReference>
<dbReference type="CDD" id="cd01310">
    <property type="entry name" value="TatD_DNAse"/>
    <property type="match status" value="1"/>
</dbReference>
<dbReference type="PANTHER" id="PTHR46317:SF1">
    <property type="entry name" value="HYDROLASE, TATD FAMILY"/>
    <property type="match status" value="1"/>
</dbReference>
<evidence type="ECO:0000256" key="3">
    <source>
        <dbReference type="ARBA" id="ARBA00022801"/>
    </source>
</evidence>
<evidence type="ECO:0000256" key="2">
    <source>
        <dbReference type="ARBA" id="ARBA00022723"/>
    </source>
</evidence>
<feature type="binding site" evidence="4">
    <location>
        <position position="106"/>
    </location>
    <ligand>
        <name>a divalent metal cation</name>
        <dbReference type="ChEBI" id="CHEBI:60240"/>
        <label>1</label>
    </ligand>
</feature>
<reference evidence="5 6" key="1">
    <citation type="submission" date="2018-06" db="EMBL/GenBank/DDBJ databases">
        <title>Paenibacillus montanisoli sp. nov., isolated from mountain area soil.</title>
        <authorList>
            <person name="Wu M."/>
        </authorList>
    </citation>
    <scope>NUCLEOTIDE SEQUENCE [LARGE SCALE GENOMIC DNA]</scope>
    <source>
        <strain evidence="5 6">RA17</strain>
    </source>
</reference>
<evidence type="ECO:0000256" key="4">
    <source>
        <dbReference type="PIRSR" id="PIRSR005902-1"/>
    </source>
</evidence>
<feature type="binding site" evidence="4">
    <location>
        <position position="222"/>
    </location>
    <ligand>
        <name>a divalent metal cation</name>
        <dbReference type="ChEBI" id="CHEBI:60240"/>
        <label>1</label>
    </ligand>
</feature>
<dbReference type="PANTHER" id="PTHR46317">
    <property type="entry name" value="HYDROLASE OF PHP SUPERFAMILY-RELATED PROTEIN"/>
    <property type="match status" value="1"/>
</dbReference>
<dbReference type="InterPro" id="IPR001130">
    <property type="entry name" value="TatD-like"/>
</dbReference>
<dbReference type="RefSeq" id="WP_112882559.1">
    <property type="nucleotide sequence ID" value="NZ_QLUW01000002.1"/>
</dbReference>
<dbReference type="InterPro" id="IPR032466">
    <property type="entry name" value="Metal_Hydrolase"/>
</dbReference>
<dbReference type="OrthoDB" id="9775608at2"/>
<dbReference type="PIRSF" id="PIRSF005902">
    <property type="entry name" value="DNase_TatD"/>
    <property type="match status" value="1"/>
</dbReference>
<dbReference type="Pfam" id="PF01026">
    <property type="entry name" value="TatD_DNase"/>
    <property type="match status" value="1"/>
</dbReference>
<keyword evidence="2 4" id="KW-0479">Metal-binding</keyword>
<dbReference type="AlphaFoldDB" id="A0A328U0M2"/>